<keyword evidence="3" id="KW-1185">Reference proteome</keyword>
<dbReference type="STRING" id="203122.Sde_3996"/>
<feature type="transmembrane region" description="Helical" evidence="1">
    <location>
        <begin position="143"/>
        <end position="162"/>
    </location>
</feature>
<proteinExistence type="predicted"/>
<keyword evidence="1" id="KW-0472">Membrane</keyword>
<dbReference type="Pfam" id="PF04657">
    <property type="entry name" value="DMT_YdcZ"/>
    <property type="match status" value="1"/>
</dbReference>
<accession>Q21DH8</accession>
<dbReference type="PANTHER" id="PTHR34821:SF2">
    <property type="entry name" value="INNER MEMBRANE PROTEIN YDCZ"/>
    <property type="match status" value="1"/>
</dbReference>
<gene>
    <name evidence="2" type="ordered locus">Sde_3996</name>
</gene>
<feature type="transmembrane region" description="Helical" evidence="1">
    <location>
        <begin position="85"/>
        <end position="105"/>
    </location>
</feature>
<dbReference type="eggNOG" id="COG3238">
    <property type="taxonomic scope" value="Bacteria"/>
</dbReference>
<evidence type="ECO:0008006" key="4">
    <source>
        <dbReference type="Google" id="ProtNLM"/>
    </source>
</evidence>
<dbReference type="EMBL" id="CP000282">
    <property type="protein sequence ID" value="ABD83251.1"/>
    <property type="molecule type" value="Genomic_DNA"/>
</dbReference>
<dbReference type="Proteomes" id="UP000001947">
    <property type="component" value="Chromosome"/>
</dbReference>
<reference evidence="2 3" key="1">
    <citation type="journal article" date="2008" name="PLoS Genet.">
        <title>Complete genome sequence of the complex carbohydrate-degrading marine bacterium, Saccharophagus degradans strain 2-40 T.</title>
        <authorList>
            <person name="Weiner R.M."/>
            <person name="Taylor L.E.II."/>
            <person name="Henrissat B."/>
            <person name="Hauser L."/>
            <person name="Land M."/>
            <person name="Coutinho P.M."/>
            <person name="Rancurel C."/>
            <person name="Saunders E.H."/>
            <person name="Longmire A.G."/>
            <person name="Zhang H."/>
            <person name="Bayer E.A."/>
            <person name="Gilbert H.J."/>
            <person name="Larimer F."/>
            <person name="Zhulin I.B."/>
            <person name="Ekborg N.A."/>
            <person name="Lamed R."/>
            <person name="Richardson P.M."/>
            <person name="Borovok I."/>
            <person name="Hutcheson S."/>
        </authorList>
    </citation>
    <scope>NUCLEOTIDE SEQUENCE [LARGE SCALE GENOMIC DNA]</scope>
    <source>
        <strain evidence="3">2-40 / ATCC 43961 / DSM 17024</strain>
    </source>
</reference>
<dbReference type="InterPro" id="IPR006750">
    <property type="entry name" value="YdcZ"/>
</dbReference>
<dbReference type="HOGENOM" id="CLU_068878_1_1_6"/>
<dbReference type="PANTHER" id="PTHR34821">
    <property type="entry name" value="INNER MEMBRANE PROTEIN YDCZ"/>
    <property type="match status" value="1"/>
</dbReference>
<keyword evidence="1" id="KW-1133">Transmembrane helix</keyword>
<evidence type="ECO:0000256" key="1">
    <source>
        <dbReference type="SAM" id="Phobius"/>
    </source>
</evidence>
<feature type="transmembrane region" description="Helical" evidence="1">
    <location>
        <begin position="16"/>
        <end position="37"/>
    </location>
</feature>
<evidence type="ECO:0000313" key="2">
    <source>
        <dbReference type="EMBL" id="ABD83251.1"/>
    </source>
</evidence>
<name>Q21DH8_SACD2</name>
<sequence length="163" mass="17219">MVFVFTTEGNLMQHTIAILPAMLALLAGAAIAVQASLNAKLGVLIHHPLIATSVAFSCAALCAVAMVLITTRYYPPLHLIKSVPIYMWFSGGLLSAFGVGMFYFLIPKMGVGSLMSYALTGQIVIAIVASHFGWFGLPQATITATKACGMFALVGGIVLINWV</sequence>
<feature type="transmembrane region" description="Helical" evidence="1">
    <location>
        <begin position="49"/>
        <end position="73"/>
    </location>
</feature>
<organism evidence="2 3">
    <name type="scientific">Saccharophagus degradans (strain 2-40 / ATCC 43961 / DSM 17024)</name>
    <dbReference type="NCBI Taxonomy" id="203122"/>
    <lineage>
        <taxon>Bacteria</taxon>
        <taxon>Pseudomonadati</taxon>
        <taxon>Pseudomonadota</taxon>
        <taxon>Gammaproteobacteria</taxon>
        <taxon>Cellvibrionales</taxon>
        <taxon>Cellvibrionaceae</taxon>
        <taxon>Saccharophagus</taxon>
    </lineage>
</organism>
<evidence type="ECO:0000313" key="3">
    <source>
        <dbReference type="Proteomes" id="UP000001947"/>
    </source>
</evidence>
<keyword evidence="1" id="KW-0812">Transmembrane</keyword>
<dbReference type="KEGG" id="sde:Sde_3996"/>
<feature type="transmembrane region" description="Helical" evidence="1">
    <location>
        <begin position="117"/>
        <end position="137"/>
    </location>
</feature>
<dbReference type="AlphaFoldDB" id="Q21DH8"/>
<protein>
    <recommendedName>
        <fullName evidence="4">DMT family transporter</fullName>
    </recommendedName>
</protein>
<dbReference type="GO" id="GO:0005886">
    <property type="term" value="C:plasma membrane"/>
    <property type="evidence" value="ECO:0007669"/>
    <property type="project" value="TreeGrafter"/>
</dbReference>